<evidence type="ECO:0000256" key="9">
    <source>
        <dbReference type="ARBA" id="ARBA00047870"/>
    </source>
</evidence>
<dbReference type="InterPro" id="IPR029063">
    <property type="entry name" value="SAM-dependent_MTases_sf"/>
</dbReference>
<evidence type="ECO:0000256" key="1">
    <source>
        <dbReference type="ARBA" id="ARBA00004123"/>
    </source>
</evidence>
<dbReference type="GO" id="GO:0032259">
    <property type="term" value="P:methylation"/>
    <property type="evidence" value="ECO:0007669"/>
    <property type="project" value="UniProtKB-KW"/>
</dbReference>
<gene>
    <name evidence="10" type="ORF">PCON_06351</name>
</gene>
<dbReference type="EMBL" id="HF935310">
    <property type="protein sequence ID" value="CCX06764.1"/>
    <property type="molecule type" value="Genomic_DNA"/>
</dbReference>
<protein>
    <submittedName>
        <fullName evidence="10">Similar to Ubiquinone/menaquinone biosynthesis methyltransferase ubiE acc. no. Q3A209</fullName>
    </submittedName>
</protein>
<evidence type="ECO:0000313" key="11">
    <source>
        <dbReference type="Proteomes" id="UP000018144"/>
    </source>
</evidence>
<dbReference type="Pfam" id="PF13489">
    <property type="entry name" value="Methyltransf_23"/>
    <property type="match status" value="1"/>
</dbReference>
<dbReference type="Proteomes" id="UP000018144">
    <property type="component" value="Unassembled WGS sequence"/>
</dbReference>
<evidence type="ECO:0000256" key="7">
    <source>
        <dbReference type="ARBA" id="ARBA00023242"/>
    </source>
</evidence>
<dbReference type="SUPFAM" id="SSF53335">
    <property type="entry name" value="S-adenosyl-L-methionine-dependent methyltransferases"/>
    <property type="match status" value="1"/>
</dbReference>
<comment type="similarity">
    <text evidence="8">Belongs to the methyltransferase superfamily. LaeA methyltransferase family.</text>
</comment>
<dbReference type="STRING" id="1076935.U4L9A1"/>
<evidence type="ECO:0000256" key="5">
    <source>
        <dbReference type="ARBA" id="ARBA00023015"/>
    </source>
</evidence>
<reference evidence="10 11" key="1">
    <citation type="journal article" date="2013" name="PLoS Genet.">
        <title>The genome and development-dependent transcriptomes of Pyronema confluens: a window into fungal evolution.</title>
        <authorList>
            <person name="Traeger S."/>
            <person name="Altegoer F."/>
            <person name="Freitag M."/>
            <person name="Gabaldon T."/>
            <person name="Kempken F."/>
            <person name="Kumar A."/>
            <person name="Marcet-Houben M."/>
            <person name="Poggeler S."/>
            <person name="Stajich J.E."/>
            <person name="Nowrousian M."/>
        </authorList>
    </citation>
    <scope>NUCLEOTIDE SEQUENCE [LARGE SCALE GENOMIC DNA]</scope>
    <source>
        <strain evidence="11">CBS 100304</strain>
        <tissue evidence="10">Vegetative mycelium</tissue>
    </source>
</reference>
<dbReference type="PANTHER" id="PTHR43591">
    <property type="entry name" value="METHYLTRANSFERASE"/>
    <property type="match status" value="1"/>
</dbReference>
<dbReference type="Gene3D" id="3.40.50.150">
    <property type="entry name" value="Vaccinia Virus protein VP39"/>
    <property type="match status" value="1"/>
</dbReference>
<comment type="subcellular location">
    <subcellularLocation>
        <location evidence="1">Nucleus</location>
    </subcellularLocation>
</comment>
<keyword evidence="2 10" id="KW-0489">Methyltransferase</keyword>
<keyword evidence="7" id="KW-0539">Nucleus</keyword>
<dbReference type="PANTHER" id="PTHR43591:SF30">
    <property type="entry name" value="PROTEIN-METHIONINE METHYLTRANSFERASE LAEA"/>
    <property type="match status" value="1"/>
</dbReference>
<keyword evidence="3 10" id="KW-0808">Transferase</keyword>
<evidence type="ECO:0000256" key="6">
    <source>
        <dbReference type="ARBA" id="ARBA00023163"/>
    </source>
</evidence>
<dbReference type="OMA" id="MDIEEPW"/>
<dbReference type="AlphaFoldDB" id="U4L9A1"/>
<proteinExistence type="inferred from homology"/>
<keyword evidence="6" id="KW-0804">Transcription</keyword>
<dbReference type="CDD" id="cd02440">
    <property type="entry name" value="AdoMet_MTases"/>
    <property type="match status" value="1"/>
</dbReference>
<evidence type="ECO:0000313" key="10">
    <source>
        <dbReference type="EMBL" id="CCX06764.1"/>
    </source>
</evidence>
<keyword evidence="5" id="KW-0805">Transcription regulation</keyword>
<keyword evidence="10" id="KW-0830">Ubiquinone</keyword>
<keyword evidence="11" id="KW-1185">Reference proteome</keyword>
<evidence type="ECO:0000256" key="2">
    <source>
        <dbReference type="ARBA" id="ARBA00022603"/>
    </source>
</evidence>
<dbReference type="eggNOG" id="ENOG502QQMC">
    <property type="taxonomic scope" value="Eukaryota"/>
</dbReference>
<evidence type="ECO:0000256" key="3">
    <source>
        <dbReference type="ARBA" id="ARBA00022679"/>
    </source>
</evidence>
<dbReference type="GO" id="GO:0005634">
    <property type="term" value="C:nucleus"/>
    <property type="evidence" value="ECO:0007669"/>
    <property type="project" value="UniProtKB-SubCell"/>
</dbReference>
<keyword evidence="4" id="KW-0949">S-adenosyl-L-methionine</keyword>
<dbReference type="OrthoDB" id="2013972at2759"/>
<evidence type="ECO:0000256" key="4">
    <source>
        <dbReference type="ARBA" id="ARBA00022691"/>
    </source>
</evidence>
<organism evidence="10 11">
    <name type="scientific">Pyronema omphalodes (strain CBS 100304)</name>
    <name type="common">Pyronema confluens</name>
    <dbReference type="NCBI Taxonomy" id="1076935"/>
    <lineage>
        <taxon>Eukaryota</taxon>
        <taxon>Fungi</taxon>
        <taxon>Dikarya</taxon>
        <taxon>Ascomycota</taxon>
        <taxon>Pezizomycotina</taxon>
        <taxon>Pezizomycetes</taxon>
        <taxon>Pezizales</taxon>
        <taxon>Pyronemataceae</taxon>
        <taxon>Pyronema</taxon>
    </lineage>
</organism>
<comment type="catalytic activity">
    <reaction evidence="9">
        <text>L-methionyl-[protein] + S-adenosyl-L-methionine = S-methyl-L-methionyl-[protein] + S-adenosyl-L-homocysteine</text>
        <dbReference type="Rhea" id="RHEA:60560"/>
        <dbReference type="Rhea" id="RHEA-COMP:12313"/>
        <dbReference type="Rhea" id="RHEA-COMP:15592"/>
        <dbReference type="ChEBI" id="CHEBI:16044"/>
        <dbReference type="ChEBI" id="CHEBI:57856"/>
        <dbReference type="ChEBI" id="CHEBI:59789"/>
        <dbReference type="ChEBI" id="CHEBI:142742"/>
    </reaction>
    <physiologicalReaction direction="left-to-right" evidence="9">
        <dbReference type="Rhea" id="RHEA:60561"/>
    </physiologicalReaction>
</comment>
<evidence type="ECO:0000256" key="8">
    <source>
        <dbReference type="ARBA" id="ARBA00038158"/>
    </source>
</evidence>
<accession>U4L9A1</accession>
<sequence length="315" mass="36191">MAYNNSAHTYEYENGRRYHGWRAGLYMYPNDEQEADRLDIFHKLFLVARRGELHRARFRASDGPTRILDLGTGTGIWAIGMADTYSDAEVIGIDLSLIQPKWIPQNLRFQASDFESEWTLGRNSFDLIHLRVGIGSVSSWETLFSRVFQHLKPGAGWFEYVDIDFAMRSDDGSLLESSALYQWQRYLVEASSAAGKSLAYRRDTRQLLHNAGFVDIEEIVLKIPINPWPTEPNMKTLGLWYSLGMQEGLEAFSLGPLCRVMKWPIDDVKRFLDDVRKDMKNRSIRAYNTMHIWTARRPDATPVPSYGHPSGVVPH</sequence>
<name>U4L9A1_PYROM</name>
<dbReference type="GO" id="GO:0008168">
    <property type="term" value="F:methyltransferase activity"/>
    <property type="evidence" value="ECO:0007669"/>
    <property type="project" value="UniProtKB-KW"/>
</dbReference>